<reference evidence="1 2" key="1">
    <citation type="submission" date="2019-05" db="EMBL/GenBank/DDBJ databases">
        <title>Another draft genome of Portunus trituberculatus and its Hox gene families provides insights of decapod evolution.</title>
        <authorList>
            <person name="Jeong J.-H."/>
            <person name="Song I."/>
            <person name="Kim S."/>
            <person name="Choi T."/>
            <person name="Kim D."/>
            <person name="Ryu S."/>
            <person name="Kim W."/>
        </authorList>
    </citation>
    <scope>NUCLEOTIDE SEQUENCE [LARGE SCALE GENOMIC DNA]</scope>
    <source>
        <tissue evidence="1">Muscle</tissue>
    </source>
</reference>
<accession>A0A5B7CXQ3</accession>
<dbReference type="AlphaFoldDB" id="A0A5B7CXQ3"/>
<name>A0A5B7CXQ3_PORTR</name>
<comment type="caution">
    <text evidence="1">The sequence shown here is derived from an EMBL/GenBank/DDBJ whole genome shotgun (WGS) entry which is preliminary data.</text>
</comment>
<organism evidence="1 2">
    <name type="scientific">Portunus trituberculatus</name>
    <name type="common">Swimming crab</name>
    <name type="synonym">Neptunus trituberculatus</name>
    <dbReference type="NCBI Taxonomy" id="210409"/>
    <lineage>
        <taxon>Eukaryota</taxon>
        <taxon>Metazoa</taxon>
        <taxon>Ecdysozoa</taxon>
        <taxon>Arthropoda</taxon>
        <taxon>Crustacea</taxon>
        <taxon>Multicrustacea</taxon>
        <taxon>Malacostraca</taxon>
        <taxon>Eumalacostraca</taxon>
        <taxon>Eucarida</taxon>
        <taxon>Decapoda</taxon>
        <taxon>Pleocyemata</taxon>
        <taxon>Brachyura</taxon>
        <taxon>Eubrachyura</taxon>
        <taxon>Portunoidea</taxon>
        <taxon>Portunidae</taxon>
        <taxon>Portuninae</taxon>
        <taxon>Portunus</taxon>
    </lineage>
</organism>
<protein>
    <submittedName>
        <fullName evidence="1">Uncharacterized protein</fullName>
    </submittedName>
</protein>
<dbReference type="Proteomes" id="UP000324222">
    <property type="component" value="Unassembled WGS sequence"/>
</dbReference>
<keyword evidence="2" id="KW-1185">Reference proteome</keyword>
<sequence length="71" mass="8151">MKEHPLLTNTVFKIYKQPKGKELNMRHRPVVRRVLSLTSADPRMTCNLFIMITAKILLCNKGNLAKGNKND</sequence>
<dbReference type="EMBL" id="VSRR010000356">
    <property type="protein sequence ID" value="MPC14502.1"/>
    <property type="molecule type" value="Genomic_DNA"/>
</dbReference>
<proteinExistence type="predicted"/>
<evidence type="ECO:0000313" key="2">
    <source>
        <dbReference type="Proteomes" id="UP000324222"/>
    </source>
</evidence>
<evidence type="ECO:0000313" key="1">
    <source>
        <dbReference type="EMBL" id="MPC14502.1"/>
    </source>
</evidence>
<gene>
    <name evidence="1" type="ORF">E2C01_007269</name>
</gene>